<feature type="region of interest" description="Disordered" evidence="1">
    <location>
        <begin position="27"/>
        <end position="74"/>
    </location>
</feature>
<evidence type="ECO:0000313" key="3">
    <source>
        <dbReference type="EMBL" id="AVM42192.1"/>
    </source>
</evidence>
<dbReference type="Proteomes" id="UP000237947">
    <property type="component" value="Chromosome"/>
</dbReference>
<reference evidence="4" key="1">
    <citation type="submission" date="2018-02" db="EMBL/GenBank/DDBJ databases">
        <authorList>
            <person name="Holder M.E."/>
            <person name="Ajami N.J."/>
            <person name="Petrosino J.F."/>
        </authorList>
    </citation>
    <scope>NUCLEOTIDE SEQUENCE [LARGE SCALE GENOMIC DNA]</scope>
    <source>
        <strain evidence="4">CCUG 47711</strain>
    </source>
</reference>
<dbReference type="KEGG" id="fsa:C5Q98_02625"/>
<protein>
    <recommendedName>
        <fullName evidence="5">DUF5105 domain-containing protein</fullName>
    </recommendedName>
</protein>
<dbReference type="AlphaFoldDB" id="A0A2S0KMD2"/>
<dbReference type="OrthoDB" id="9800746at2"/>
<evidence type="ECO:0000256" key="2">
    <source>
        <dbReference type="SAM" id="SignalP"/>
    </source>
</evidence>
<name>A0A2S0KMD2_9FIRM</name>
<organism evidence="3 4">
    <name type="scientific">Fastidiosipila sanguinis</name>
    <dbReference type="NCBI Taxonomy" id="236753"/>
    <lineage>
        <taxon>Bacteria</taxon>
        <taxon>Bacillati</taxon>
        <taxon>Bacillota</taxon>
        <taxon>Clostridia</taxon>
        <taxon>Eubacteriales</taxon>
        <taxon>Oscillospiraceae</taxon>
        <taxon>Fastidiosipila</taxon>
    </lineage>
</organism>
<feature type="chain" id="PRO_5015397969" description="DUF5105 domain-containing protein" evidence="2">
    <location>
        <begin position="25"/>
        <end position="417"/>
    </location>
</feature>
<dbReference type="RefSeq" id="WP_106012177.1">
    <property type="nucleotide sequence ID" value="NZ_CP027226.1"/>
</dbReference>
<keyword evidence="4" id="KW-1185">Reference proteome</keyword>
<dbReference type="PROSITE" id="PS51257">
    <property type="entry name" value="PROKAR_LIPOPROTEIN"/>
    <property type="match status" value="1"/>
</dbReference>
<sequence length="417" mass="47106">MKETKLKSLAIFLALIFVLVGCQGKNNPDSKQTSNQETQSSTEEPSKETANTDTQESTNESSENSNDKEQDDETSKNIITNIANLFEKYNSDLNYKNSSLVVEEPQDINQVFSRPNGVEVAHSKFVDNKFNISYTNNLENSESAFENYVNKLADIIKGATNIDPDDFRNKAIAEFKNSKDLNNGIFQYEQNLETFFSTGVQWGTLDDKELLVIGNVTSVEKNNEYKDAYIELASEYLNKGKELVDQDKSLTYYIYQMSTGLDMFDVELDSSQGSESNNDNLDGLNNGSFEPGVIKTYMVSTLSDTELFGKNKDEVYKTTIRLNGAYELDLNDFYNEFDKSTTKLPDEVKSKLGDMKALMKKQYETKTDIETSQENMLEGKGFVFMATTNVFAPTDMDTYLVIYTDKDGNLIDQPIAK</sequence>
<dbReference type="EMBL" id="CP027226">
    <property type="protein sequence ID" value="AVM42192.1"/>
    <property type="molecule type" value="Genomic_DNA"/>
</dbReference>
<keyword evidence="2" id="KW-0732">Signal</keyword>
<feature type="compositionally biased region" description="Polar residues" evidence="1">
    <location>
        <begin position="27"/>
        <end position="43"/>
    </location>
</feature>
<feature type="signal peptide" evidence="2">
    <location>
        <begin position="1"/>
        <end position="24"/>
    </location>
</feature>
<evidence type="ECO:0000256" key="1">
    <source>
        <dbReference type="SAM" id="MobiDB-lite"/>
    </source>
</evidence>
<evidence type="ECO:0000313" key="4">
    <source>
        <dbReference type="Proteomes" id="UP000237947"/>
    </source>
</evidence>
<feature type="compositionally biased region" description="Low complexity" evidence="1">
    <location>
        <begin position="51"/>
        <end position="64"/>
    </location>
</feature>
<gene>
    <name evidence="3" type="ORF">C5Q98_02625</name>
</gene>
<proteinExistence type="predicted"/>
<accession>A0A2S0KMD2</accession>
<evidence type="ECO:0008006" key="5">
    <source>
        <dbReference type="Google" id="ProtNLM"/>
    </source>
</evidence>